<proteinExistence type="predicted"/>
<organism evidence="1 2">
    <name type="scientific">Colocasia esculenta</name>
    <name type="common">Wild taro</name>
    <name type="synonym">Arum esculentum</name>
    <dbReference type="NCBI Taxonomy" id="4460"/>
    <lineage>
        <taxon>Eukaryota</taxon>
        <taxon>Viridiplantae</taxon>
        <taxon>Streptophyta</taxon>
        <taxon>Embryophyta</taxon>
        <taxon>Tracheophyta</taxon>
        <taxon>Spermatophyta</taxon>
        <taxon>Magnoliopsida</taxon>
        <taxon>Liliopsida</taxon>
        <taxon>Araceae</taxon>
        <taxon>Aroideae</taxon>
        <taxon>Colocasieae</taxon>
        <taxon>Colocasia</taxon>
    </lineage>
</organism>
<reference evidence="1" key="1">
    <citation type="submission" date="2017-07" db="EMBL/GenBank/DDBJ databases">
        <title>Taro Niue Genome Assembly and Annotation.</title>
        <authorList>
            <person name="Atibalentja N."/>
            <person name="Keating K."/>
            <person name="Fields C.J."/>
        </authorList>
    </citation>
    <scope>NUCLEOTIDE SEQUENCE</scope>
    <source>
        <strain evidence="1">Niue_2</strain>
        <tissue evidence="1">Leaf</tissue>
    </source>
</reference>
<name>A0A843V493_COLES</name>
<accession>A0A843V493</accession>
<evidence type="ECO:0000313" key="2">
    <source>
        <dbReference type="Proteomes" id="UP000652761"/>
    </source>
</evidence>
<comment type="caution">
    <text evidence="1">The sequence shown here is derived from an EMBL/GenBank/DDBJ whole genome shotgun (WGS) entry which is preliminary data.</text>
</comment>
<dbReference type="AlphaFoldDB" id="A0A843V493"/>
<dbReference type="Proteomes" id="UP000652761">
    <property type="component" value="Unassembled WGS sequence"/>
</dbReference>
<gene>
    <name evidence="1" type="ORF">Taro_023282</name>
</gene>
<dbReference type="EMBL" id="NMUH01001265">
    <property type="protein sequence ID" value="MQL90685.1"/>
    <property type="molecule type" value="Genomic_DNA"/>
</dbReference>
<evidence type="ECO:0000313" key="1">
    <source>
        <dbReference type="EMBL" id="MQL90685.1"/>
    </source>
</evidence>
<keyword evidence="2" id="KW-1185">Reference proteome</keyword>
<sequence length="100" mass="11133">MEYCRHQVATPRQTAIRNLNATGRISQPSRRTRTPGVSPAPNDVLAVRARRELHQNLKSPRNPAAAPPLAEQSFLCSVQLGFLKTTQRLGSRRAPPSRPR</sequence>
<protein>
    <submittedName>
        <fullName evidence="1">Uncharacterized protein</fullName>
    </submittedName>
</protein>